<evidence type="ECO:0000313" key="21">
    <source>
        <dbReference type="EMBL" id="PVV00142.1"/>
    </source>
</evidence>
<dbReference type="STRING" id="61424.A0A2T9Z6G4"/>
<evidence type="ECO:0000256" key="19">
    <source>
        <dbReference type="SAM" id="MobiDB-lite"/>
    </source>
</evidence>
<feature type="domain" description="AAA+ ATPase" evidence="20">
    <location>
        <begin position="3022"/>
        <end position="3188"/>
    </location>
</feature>
<dbReference type="InterPro" id="IPR041466">
    <property type="entry name" value="Dynein_AAA5_ext"/>
</dbReference>
<dbReference type="GO" id="GO:0007018">
    <property type="term" value="P:microtubule-based movement"/>
    <property type="evidence" value="ECO:0007669"/>
    <property type="project" value="InterPro"/>
</dbReference>
<keyword evidence="7" id="KW-0493">Microtubule</keyword>
<dbReference type="FunFam" id="1.10.287.2620:FF:000001">
    <property type="entry name" value="Cytoplasmic dynein heavy chain 1"/>
    <property type="match status" value="1"/>
</dbReference>
<dbReference type="InterPro" id="IPR035699">
    <property type="entry name" value="AAA_6"/>
</dbReference>
<dbReference type="Gene3D" id="1.20.920.20">
    <property type="match status" value="1"/>
</dbReference>
<feature type="region of interest" description="Disordered" evidence="19">
    <location>
        <begin position="4525"/>
        <end position="4544"/>
    </location>
</feature>
<dbReference type="Pfam" id="PF12775">
    <property type="entry name" value="AAA_7"/>
    <property type="match status" value="1"/>
</dbReference>
<dbReference type="InterPro" id="IPR035706">
    <property type="entry name" value="AAA_9"/>
</dbReference>
<feature type="region of interest" description="Disordered" evidence="19">
    <location>
        <begin position="221"/>
        <end position="242"/>
    </location>
</feature>
<feature type="coiled-coil region" evidence="18">
    <location>
        <begin position="1408"/>
        <end position="1435"/>
    </location>
</feature>
<dbReference type="Gene3D" id="1.10.472.130">
    <property type="match status" value="1"/>
</dbReference>
<dbReference type="InterPro" id="IPR013594">
    <property type="entry name" value="Dynein_heavy_tail"/>
</dbReference>
<evidence type="ECO:0000256" key="1">
    <source>
        <dbReference type="ARBA" id="ARBA00004245"/>
    </source>
</evidence>
<dbReference type="InterPro" id="IPR041228">
    <property type="entry name" value="Dynein_C"/>
</dbReference>
<dbReference type="GO" id="GO:0045505">
    <property type="term" value="F:dynein intermediate chain binding"/>
    <property type="evidence" value="ECO:0007669"/>
    <property type="project" value="InterPro"/>
</dbReference>
<dbReference type="FunFam" id="3.40.50.300:FF:000071">
    <property type="entry name" value="Cytoplasmic dynein heavy chain 1"/>
    <property type="match status" value="1"/>
</dbReference>
<dbReference type="FunFam" id="3.40.50.300:FF:000517">
    <property type="entry name" value="Cytoplasmic dynein heavy chain 1"/>
    <property type="match status" value="1"/>
</dbReference>
<dbReference type="FunFam" id="3.20.180.20:FF:000002">
    <property type="entry name" value="Cytoplasmic dynein heavy chain 1"/>
    <property type="match status" value="1"/>
</dbReference>
<dbReference type="GO" id="GO:0051959">
    <property type="term" value="F:dynein light intermediate chain binding"/>
    <property type="evidence" value="ECO:0007669"/>
    <property type="project" value="InterPro"/>
</dbReference>
<evidence type="ECO:0000256" key="3">
    <source>
        <dbReference type="ARBA" id="ARBA00008887"/>
    </source>
</evidence>
<keyword evidence="15" id="KW-0206">Cytoskeleton</keyword>
<comment type="caution">
    <text evidence="21">The sequence shown here is derived from an EMBL/GenBank/DDBJ whole genome shotgun (WGS) entry which is preliminary data.</text>
</comment>
<dbReference type="Pfam" id="PF12781">
    <property type="entry name" value="AAA_9"/>
    <property type="match status" value="1"/>
</dbReference>
<keyword evidence="11" id="KW-0243">Dynein</keyword>
<accession>A0A2T9Z6G4</accession>
<evidence type="ECO:0000256" key="12">
    <source>
        <dbReference type="ARBA" id="ARBA00023054"/>
    </source>
</evidence>
<proteinExistence type="inferred from homology"/>
<dbReference type="FunFam" id="1.10.8.710:FF:000001">
    <property type="entry name" value="Dynein axonemal heavy chain 2"/>
    <property type="match status" value="1"/>
</dbReference>
<dbReference type="InterPro" id="IPR026983">
    <property type="entry name" value="DHC"/>
</dbReference>
<dbReference type="FunFam" id="3.40.50.300:FF:000122">
    <property type="entry name" value="Cytoplasmic dynein 1 heavy chain"/>
    <property type="match status" value="1"/>
</dbReference>
<dbReference type="GO" id="GO:0005858">
    <property type="term" value="C:axonemal dynein complex"/>
    <property type="evidence" value="ECO:0007669"/>
    <property type="project" value="TreeGrafter"/>
</dbReference>
<evidence type="ECO:0000259" key="20">
    <source>
        <dbReference type="SMART" id="SM00382"/>
    </source>
</evidence>
<evidence type="ECO:0000256" key="18">
    <source>
        <dbReference type="SAM" id="Coils"/>
    </source>
</evidence>
<feature type="compositionally biased region" description="Basic and acidic residues" evidence="19">
    <location>
        <begin position="231"/>
        <end position="240"/>
    </location>
</feature>
<name>A0A2T9Z6G4_9FUNG</name>
<dbReference type="GO" id="GO:0060170">
    <property type="term" value="C:ciliary membrane"/>
    <property type="evidence" value="ECO:0007669"/>
    <property type="project" value="UniProtKB-SubCell"/>
</dbReference>
<evidence type="ECO:0000313" key="22">
    <source>
        <dbReference type="Proteomes" id="UP000245699"/>
    </source>
</evidence>
<comment type="similarity">
    <text evidence="3">Belongs to the dynein heavy chain family.</text>
</comment>
<dbReference type="InterPro" id="IPR043157">
    <property type="entry name" value="Dynein_AAA1S"/>
</dbReference>
<dbReference type="Pfam" id="PF08385">
    <property type="entry name" value="DHC_N1"/>
    <property type="match status" value="1"/>
</dbReference>
<evidence type="ECO:0000256" key="7">
    <source>
        <dbReference type="ARBA" id="ARBA00022701"/>
    </source>
</evidence>
<dbReference type="PANTHER" id="PTHR46532:SF4">
    <property type="entry name" value="AAA+ ATPASE DOMAIN-CONTAINING PROTEIN"/>
    <property type="match status" value="1"/>
</dbReference>
<evidence type="ECO:0000256" key="16">
    <source>
        <dbReference type="ARBA" id="ARBA00023273"/>
    </source>
</evidence>
<evidence type="ECO:0000256" key="6">
    <source>
        <dbReference type="ARBA" id="ARBA00022490"/>
    </source>
</evidence>
<dbReference type="Pfam" id="PF08393">
    <property type="entry name" value="DHC_N2"/>
    <property type="match status" value="1"/>
</dbReference>
<dbReference type="InterPro" id="IPR043160">
    <property type="entry name" value="Dynein_C_barrel"/>
</dbReference>
<dbReference type="InterPro" id="IPR003593">
    <property type="entry name" value="AAA+_ATPase"/>
</dbReference>
<dbReference type="GO" id="GO:0060271">
    <property type="term" value="P:cilium assembly"/>
    <property type="evidence" value="ECO:0007669"/>
    <property type="project" value="UniProtKB-ARBA"/>
</dbReference>
<dbReference type="Gene3D" id="1.20.920.30">
    <property type="match status" value="1"/>
</dbReference>
<dbReference type="Proteomes" id="UP000245699">
    <property type="component" value="Unassembled WGS sequence"/>
</dbReference>
<dbReference type="InterPro" id="IPR042228">
    <property type="entry name" value="Dynein_linker_3"/>
</dbReference>
<dbReference type="InterPro" id="IPR054354">
    <property type="entry name" value="DYNC2H1-like_lid"/>
</dbReference>
<keyword evidence="13" id="KW-0969">Cilium</keyword>
<dbReference type="Pfam" id="PF22597">
    <property type="entry name" value="DYN_lid"/>
    <property type="match status" value="1"/>
</dbReference>
<dbReference type="Gene3D" id="3.10.490.20">
    <property type="match status" value="1"/>
</dbReference>
<dbReference type="SMART" id="SM00382">
    <property type="entry name" value="AAA"/>
    <property type="match status" value="4"/>
</dbReference>
<keyword evidence="6" id="KW-0963">Cytoplasm</keyword>
<dbReference type="Gene3D" id="6.10.140.1060">
    <property type="match status" value="1"/>
</dbReference>
<comment type="subunit">
    <text evidence="4">Consists of at least two heavy chains and a number of intermediate and light chains.</text>
</comment>
<dbReference type="GO" id="GO:0008569">
    <property type="term" value="F:minus-end-directed microtubule motor activity"/>
    <property type="evidence" value="ECO:0007669"/>
    <property type="project" value="InterPro"/>
</dbReference>
<dbReference type="Pfam" id="PF12777">
    <property type="entry name" value="MT"/>
    <property type="match status" value="1"/>
</dbReference>
<evidence type="ECO:0000256" key="5">
    <source>
        <dbReference type="ARBA" id="ARBA00022197"/>
    </source>
</evidence>
<dbReference type="Pfam" id="PF17852">
    <property type="entry name" value="Dynein_AAA_lid"/>
    <property type="match status" value="1"/>
</dbReference>
<dbReference type="GO" id="GO:0005524">
    <property type="term" value="F:ATP binding"/>
    <property type="evidence" value="ECO:0007669"/>
    <property type="project" value="UniProtKB-KW"/>
</dbReference>
<dbReference type="Gene3D" id="1.20.58.1120">
    <property type="match status" value="1"/>
</dbReference>
<keyword evidence="9" id="KW-0547">Nucleotide-binding</keyword>
<organism evidence="21 22">
    <name type="scientific">Furculomyces boomerangus</name>
    <dbReference type="NCBI Taxonomy" id="61424"/>
    <lineage>
        <taxon>Eukaryota</taxon>
        <taxon>Fungi</taxon>
        <taxon>Fungi incertae sedis</taxon>
        <taxon>Zoopagomycota</taxon>
        <taxon>Kickxellomycotina</taxon>
        <taxon>Harpellomycetes</taxon>
        <taxon>Harpellales</taxon>
        <taxon>Harpellaceae</taxon>
        <taxon>Furculomyces</taxon>
    </lineage>
</organism>
<dbReference type="Pfam" id="PF18199">
    <property type="entry name" value="Dynein_C"/>
    <property type="match status" value="1"/>
</dbReference>
<dbReference type="Pfam" id="PF18198">
    <property type="entry name" value="AAA_lid_11"/>
    <property type="match status" value="1"/>
</dbReference>
<gene>
    <name evidence="21" type="ORF">BB559_000081</name>
</gene>
<feature type="coiled-coil region" evidence="18">
    <location>
        <begin position="3510"/>
        <end position="3558"/>
    </location>
</feature>
<dbReference type="Pfam" id="PF03028">
    <property type="entry name" value="Dynein_heavy"/>
    <property type="match status" value="1"/>
</dbReference>
<dbReference type="Gene3D" id="3.40.50.300">
    <property type="entry name" value="P-loop containing nucleotide triphosphate hydrolases"/>
    <property type="match status" value="5"/>
</dbReference>
<dbReference type="FunFam" id="1.20.140.100:FF:000002">
    <property type="entry name" value="Cytoplasmic dynein heavy chain 1"/>
    <property type="match status" value="1"/>
</dbReference>
<dbReference type="InterPro" id="IPR013602">
    <property type="entry name" value="Dynein_heavy_linker"/>
</dbReference>
<dbReference type="Pfam" id="PF12780">
    <property type="entry name" value="AAA_8"/>
    <property type="match status" value="1"/>
</dbReference>
<dbReference type="Pfam" id="PF12774">
    <property type="entry name" value="AAA_6"/>
    <property type="match status" value="1"/>
</dbReference>
<evidence type="ECO:0000256" key="9">
    <source>
        <dbReference type="ARBA" id="ARBA00022741"/>
    </source>
</evidence>
<dbReference type="FunFam" id="1.20.920.30:FF:000001">
    <property type="entry name" value="Cytoplasmic dynein heavy chain 1"/>
    <property type="match status" value="1"/>
</dbReference>
<keyword evidence="14" id="KW-0505">Motor protein</keyword>
<evidence type="ECO:0000256" key="2">
    <source>
        <dbReference type="ARBA" id="ARBA00004522"/>
    </source>
</evidence>
<evidence type="ECO:0000256" key="13">
    <source>
        <dbReference type="ARBA" id="ARBA00023069"/>
    </source>
</evidence>
<evidence type="ECO:0000256" key="14">
    <source>
        <dbReference type="ARBA" id="ARBA00023175"/>
    </source>
</evidence>
<dbReference type="InterPro" id="IPR042222">
    <property type="entry name" value="Dynein_2_N"/>
</dbReference>
<dbReference type="InterPro" id="IPR027417">
    <property type="entry name" value="P-loop_NTPase"/>
</dbReference>
<dbReference type="PANTHER" id="PTHR46532">
    <property type="entry name" value="MALE FERTILITY FACTOR KL5"/>
    <property type="match status" value="1"/>
</dbReference>
<feature type="domain" description="AAA+ ATPase" evidence="20">
    <location>
        <begin position="2680"/>
        <end position="2830"/>
    </location>
</feature>
<dbReference type="Gene3D" id="1.20.140.100">
    <property type="entry name" value="Dynein heavy chain, N-terminal domain 2"/>
    <property type="match status" value="1"/>
</dbReference>
<dbReference type="Gene3D" id="1.10.8.1220">
    <property type="match status" value="1"/>
</dbReference>
<dbReference type="FunFam" id="1.20.920.20:FF:000002">
    <property type="entry name" value="Cytoplasmic dynein 1 heavy chain"/>
    <property type="match status" value="1"/>
</dbReference>
<feature type="compositionally biased region" description="Polar residues" evidence="19">
    <location>
        <begin position="221"/>
        <end position="230"/>
    </location>
</feature>
<dbReference type="GO" id="GO:0008104">
    <property type="term" value="P:intracellular protein localization"/>
    <property type="evidence" value="ECO:0007669"/>
    <property type="project" value="UniProtKB-ARBA"/>
</dbReference>
<keyword evidence="12 18" id="KW-0175">Coiled coil</keyword>
<evidence type="ECO:0000256" key="4">
    <source>
        <dbReference type="ARBA" id="ARBA00011655"/>
    </source>
</evidence>
<dbReference type="Gene3D" id="1.10.8.710">
    <property type="match status" value="1"/>
</dbReference>
<dbReference type="Gene3D" id="1.10.8.720">
    <property type="entry name" value="Region D6 of dynein motor"/>
    <property type="match status" value="1"/>
</dbReference>
<dbReference type="Gene3D" id="1.20.1270.280">
    <property type="match status" value="1"/>
</dbReference>
<dbReference type="InterPro" id="IPR024317">
    <property type="entry name" value="Dynein_heavy_chain_D4_dom"/>
</dbReference>
<dbReference type="Gene3D" id="1.10.287.2620">
    <property type="match status" value="1"/>
</dbReference>
<reference evidence="21 22" key="1">
    <citation type="journal article" date="2018" name="MBio">
        <title>Comparative Genomics Reveals the Core Gene Toolbox for the Fungus-Insect Symbiosis.</title>
        <authorList>
            <person name="Wang Y."/>
            <person name="Stata M."/>
            <person name="Wang W."/>
            <person name="Stajich J.E."/>
            <person name="White M.M."/>
            <person name="Moncalvo J.M."/>
        </authorList>
    </citation>
    <scope>NUCLEOTIDE SEQUENCE [LARGE SCALE GENOMIC DNA]</scope>
    <source>
        <strain evidence="21 22">AUS-77-4</strain>
    </source>
</reference>
<dbReference type="GO" id="GO:0005874">
    <property type="term" value="C:microtubule"/>
    <property type="evidence" value="ECO:0007669"/>
    <property type="project" value="UniProtKB-KW"/>
</dbReference>
<dbReference type="EMBL" id="MBFT01000005">
    <property type="protein sequence ID" value="PVV00142.1"/>
    <property type="molecule type" value="Genomic_DNA"/>
</dbReference>
<dbReference type="InterPro" id="IPR042219">
    <property type="entry name" value="AAA_lid_11_sf"/>
</dbReference>
<keyword evidence="10" id="KW-0067">ATP-binding</keyword>
<sequence>MNKNYPTLLENPLGKRNGIEEIHPSSSSTVSLVDPNIIKKFILNLTPALLGGDGSEENIPSMFAFPESIDRCKQFANDPQFSVLYIVKEMDEPPRNEDGSLITDSFLAISYSIELNLIWRKNLMGAIALIKRSPMLDDIYPISQQVQVINLPGPSLNRGLDEDLSEKDAIDEIDIMDSKKDEKDQKSDLSNQTPYEALHSLIHFGVAPYLNSFIEAKQKSTDTSAVSESMSNKRELKESDSGLPMAKKRMAELELALLQLQHNTEIPEPNLTISRIVKKEVEASRIENRRATVNSIDPTTLSDSSFLNRLTADVNGWIKEIQKVTNLVRDPVTMTASQEINFWLNMERGLERIEEQLASDEVTLTLDILRAAKRFHVTVSFMADTGLKEATELVLKYNVLMKDFPLNDLLAATDMNKICEGVEAIFVHINKKLRLTPYPVKRALSLVETISVDFNNQLLKVLGGRRLLYMEIDAFDQLLSGAETAFSIWDENFKDFVNVARDVTRKRSERFIPIKITPSHNALQERLKFVSGFRKQHEQLQRTISQVMELDSRDAMQVYSSDNGIGSISSSLSSVDCTEEIKLAYDAVKHVNVLDVSKEGVIEWEQAEAIYDERVSRVENQTISRLRDRLATCKNASEMFRVFSKFNALFVRPKIRGAIQEYQTQLISSVKEDISKLHEKFKKHFHRSSAFKMTQLRDVPPVSGAIIWTKEIERQLNYYMKRVEAVFGNDWELYVEGQRLKADSDSFRQKLDTRPLYDTWYYEISRRDLSVTGRVFVISKQRATNQLLQINIQFDAQLVSLFKEVREMLSMGFPVPHTLVNVARDGKRVYPYAVSLGESIRLYKQTINNIHQNPGIANISAGYRNEVQSLIERGFHMRWDLFVNTLDLSSAGGREQRHITFVRELALVTSKFQEKTEALVQINNTINNSVKELADCKYNEQDFKRILDEIQQQIDKLSLANVTNLEQWVQDLDERIEAVFSVRVEHALRVWVAEFMKDPENETDDSDSDTKNSNRRLLQGLGMSEEINEQKNKSKNITEDDKDLYQVILLKEQVHEIRIKNQAMFIDPPLESARAAWIRQLHEYLSIVCLLLRPQASRYNSSASGNKLIGFTSSDSDVVGGLGAFFDTDHLSESNSVRLRAPRPTTYKDILSRLPHRILSETYKAIELRVSQASQYVSMWLQYQSLWDLNIDHVSSFLGDDLERWQTIIGEIRKARSTFDNEHTYKYIGGHMKINYGQVQSKVNSKYDSWQKDILSKFCIKLGDVTRVNYKTISETRRSLEKYSSDTASTTEAVAFITFMEDIKRQIPEWKVFIESQSQRGQRLLEKHRFQLPQDWIYHDRIEGEWSAFNEIMESKTRIIEEQVSGLQMQISAEATSVSSKVNDLCEKWEKQKPTEGSIPHSQALEVLGIFETKMNKLKEEVEQVNKAKLALGLQPGDTKVLEPVIDELRDLKSVWSALSVVWAEINELKEMPWASVVPRKLRMRLDALKEQGKNMTDKVRQYSAFKFMYNYILTLSKHVSIVSDLKSDALKDRHWRQLFKNLGISARSLTEITLGFVWSFDISKNESVIRDVVTIAQGEMGLEEFLKQVKETWTQYSLELVPYQRKCRLIKGWDDLFSKCSEQLSALGSMKASPYFKVFEEEAASWEDRLTRVHMLFDVWIDVQRQWVYLEGIFSGSADIKHLLPIESSRFQNINTEFLAVMKRVYKSPYVLDVLNLPNIQRSLERLLDLLGKIQRALGEYLERERMSFPRFYFVGDEDLLEIIGNSKDVSRIQKHLRKMFAGIASIELNNDESSIIGMSSRQGEQIEFRRPISLSQFPKINEWLSAVESEMKSTLADLLVDAVDQSSYILPQDHKIEADSLMKWIEDFPAQLIVLTAQIKWTQIVESAFTSQSVNISLNNVLESIKVSLQYLADAVLTDLSFINRKKIESLITELVHQRDIVRELASKKLEIKMANSVFYYGFEYLGVMDKLVQTPLTDRCFLTLTQALNSRLGGSPFGPAGTGKTESVKALGAQLGRFVLVFCCDETFDFQAVGRIFTGLCQVGAWGCFDEFNRLEERILSAVSQQIQGIQIGLKAFKQSGNKKGNDSPATADLVGRTVTLHKDTGIFITMNPDYAGRSNLPDNLKKLFRSICMTKPDHQLIAQVMLYSQGFRSAELMASKAVPLFKLCSEQLSLQPHYDFGLRALKSVLVSAGNIKRDQILNSNNQNEPNSETELGILIQSVRESVLPKLIAPDIPLLESLLSDLFPGTNYIPQVNKELRLAIESICAEKKLVPGSLWVEKLIQLYQIQKINHGLMMVGPSGTGKTTAWQVLLAALERIENSSNGSSNLEMDKKEGVSYVIDPKAFSKDSLYGTLDSTTREWTDGLFTQILRKIIDNVRGEGSRRHWIIFDGDVDPEWVENLNSVLDDNRLLTLPNGERLSLPPNVRIMFEVETLKYATPATVSRCGMVWFSDNVLSFDMITEHYLQTLETVQLGDSEESSSSVWASSESKSFSLPIQKLASGIFRKHFASDGLVERAIQYAHGIEHIMEFTSIRALNTLFLLLNNTVRTAIDFINQSEGFDDFNEVIVSFIESRLLVSLMWSFAGDSPLSTREEFSKFICKSTTIPLPNTSFSNSETNLLDYDLSLNGMQSEWVSWSSRVPTIDIETHRVADADVVVPTTDTLRHENVIYSWLAEHKPILLCGPPGSGKTMTLFAALRKLPDFEVAGLNFSAATSPELILKTFEQYCEYRKTPTGTVLSPAILGRWLVVFCDEINLPAPDKYGTQRVISFMRQLVERGGFWRSSDQQWIQMERIQFVGACNPPTDPGRIPLSLRFLRHVPLIMVDYPGEQSLKQIYSVFSRALLKVQPRLRAYADPLTSAMVDVYLASQRRFTPDQQVHYVYSPRELTRWTRGIFEAIQNLDELSVEGLVKIWAHEALRLFQDRLVTEDEKRWTDDKINEIAKIHFPTINHEQALSRPILFSNWLSRNYVSVDQDVLREHVKARLKVFYEEELDVPLVLFNDVLEHVLRIDRIMRQPQGHALLIGVSGSGKTTLTRFVSWMNGLSVFQIKAHNHYSAADFDEDLRTVLRRSGTRGERICFILDESNVLEPSFLERMNTLLANAEVPGLFEGDEYSALLTACREGASRSGLMLDSPEELYKWFSQQVARNLHVVFTMNPPSEGLASRAATSPALFNRCVLDWFGDWSDQALFQVGTEFTSLLDIERQDYVAPPSLPVVYSALPRSPTYRLSMVNAFVAVHKSLTDINLRLARKTGKVNFVTPRHYLDFIQHYTRLYNERRSDLEEQQRHLNVGLDKLHDTVNQVQKLRVSLAAKKSQLEGKTVEANNKLKQMVEDQNEAERSRAQSIQIQSELEAKDIQIQQRREKVLGDLEKAEPAVLEAQQAVSGINRSMLTEVRTMANPPTLVKLAVESACTLLGHRQTDWRTLQGIIRKDDFISSIMTFDTENKMNPHLCEKMKQTYLNRPDYNFETINRASRACGPLVKWVIAQVNYSSILDQVGPLRNEVKRLEEQALVTKKRATEIEKTIETLEASISKYKDEYAVLITETQQLKTEMEQVSTKVDRSLKLIESLSSERTRWEHTSSTFIDQMNTIAGDVLISAAFLAYAGFFDQEYREQLLYKWTSHLHDSGIMFRDHLNISDYLALTEDKLAWQQAGLQNDDLATENAIMLQHYNRFPLIIDPSGQSLNFLQNNLSITESNRKLTITSFLDDAFLKHLESALRFGNPILIQDAEHVDPILNPILNRELRRTGGRVLIRLGSQDIDYSPAFSLYLFTRDSTVSFSPDLSSRVTFVNFTATRGSLQSQCLNQVLSYERPDVEKRRTDLIRLQGEFRMRLLSLEKELLQALSTAKGNILDNDSVIETLERLKLEAGEISKRVSEADGVMKEIDRATAAYTPLARVCSAIYFALEHLSTLNSYYQFSLEFFQSIFEQVLKNNPNLNNVKGERERLQVLMRDLFVLTFNRASPGLLHKDHFSLLLQLSLIKLQGIYDSESFWTHGTELIPNDTSDAQQSKILENISGIIMDLEFLLTGNTLISSVSNPLSVADEQISGDICKLLNNPETTASILRSYVSSLHWCKPIGKTLSNNGLVDEWINCLSVANPECHIPREAVCINNKPLGTVATYLRELILIKALRPDRIIHAISRFISVLFDTRLSNYGLFSDFEQSKVDGIATNLEECGLGVNFDLQKVVLNESVPSIPIAFCSVPGYDASFQVEALASKLNEQLLSVAMGSVEGSTLARNAIDTAIKSGRWVLIKNVHLDPIWLGHLEKRLNSFSNANSRFRLFLTMEISPKVPKSLLRASRVLLYEPTPGLRANLLELLHSASSVVPETTLPTERARLHFLLSWLHATLTERLRHVPLGWTRTYEFTDADFACAMSIIDNWLEIVSEGRTNLAPEKIPWDAIRFLLTNHVYGGPMDNDFDMLVLSSFVDHLFQHKSFSIGFNLVPLPSSNSKMMPAVAPEATSFTEFIEWGTHLPEREPPLWLGLSEDAETGLLETHGKMVLSNVRKMRALVENEDDTPGEIIGSSEGMSKLSESQNQESNQYVLPSFSGAVRPLCEGWLSILPSLVPMESVSGGINSDVKGPLQRVFGREYLTGYNLLNVVCDDLKQVIEVCSGKLKLTNHLRKLVSSILASTVPTHWLQVYTVARGIQISDWISGFVLRLGQVSSIISKAIAFPDDASLYKSSLLDSIWLGGLFYAEAFITATRQVAAKQIGCSLEELSLQMNLTEPRLEDRSSNKTTPTANIGIVGLKLQGAVLNKGGELSGANPDNQNTISLSHGGVEKLDVCLLTWERNTDNFISKNTKPIGQQVEIPVYLNADRNMVLFKATAVAGNENQNLYVQRGVAILTS</sequence>
<evidence type="ECO:0000256" key="8">
    <source>
        <dbReference type="ARBA" id="ARBA00022737"/>
    </source>
</evidence>
<keyword evidence="16" id="KW-0966">Cell projection</keyword>
<keyword evidence="8" id="KW-0677">Repeat</keyword>
<evidence type="ECO:0000256" key="10">
    <source>
        <dbReference type="ARBA" id="ARBA00022840"/>
    </source>
</evidence>
<protein>
    <recommendedName>
        <fullName evidence="5">Dynein heavy chain, cytoplasmic</fullName>
    </recommendedName>
    <alternativeName>
        <fullName evidence="17">Dynein heavy chain, cytosolic</fullName>
    </alternativeName>
</protein>
<dbReference type="InterPro" id="IPR041658">
    <property type="entry name" value="AAA_lid_11"/>
</dbReference>
<dbReference type="InterPro" id="IPR004273">
    <property type="entry name" value="Dynein_heavy_D6_P-loop"/>
</dbReference>
<evidence type="ECO:0000256" key="17">
    <source>
        <dbReference type="ARBA" id="ARBA00033439"/>
    </source>
</evidence>
<dbReference type="CDD" id="cd00009">
    <property type="entry name" value="AAA"/>
    <property type="match status" value="2"/>
</dbReference>
<feature type="domain" description="AAA+ ATPase" evidence="20">
    <location>
        <begin position="2295"/>
        <end position="2443"/>
    </location>
</feature>
<keyword evidence="22" id="KW-1185">Reference proteome</keyword>
<dbReference type="InterPro" id="IPR024743">
    <property type="entry name" value="Dynein_HC_stalk"/>
</dbReference>
<evidence type="ECO:0000256" key="15">
    <source>
        <dbReference type="ARBA" id="ARBA00023212"/>
    </source>
</evidence>
<dbReference type="FunFam" id="1.10.8.720:FF:000003">
    <property type="entry name" value="Cytoplasmic dynein heavy chain 2"/>
    <property type="match status" value="1"/>
</dbReference>
<dbReference type="FunFam" id="3.40.50.300:FF:000373">
    <property type="entry name" value="Cytoplasmic dynein heavy chain 2"/>
    <property type="match status" value="1"/>
</dbReference>
<comment type="subcellular location">
    <subcellularLocation>
        <location evidence="2">Cell projection</location>
        <location evidence="2">Cilium membrane</location>
        <topology evidence="2">Peripheral membrane protein</topology>
        <orientation evidence="2">Cytoplasmic side</orientation>
    </subcellularLocation>
    <subcellularLocation>
        <location evidence="1">Cytoplasm</location>
        <location evidence="1">Cytoskeleton</location>
    </subcellularLocation>
</comment>
<evidence type="ECO:0000256" key="11">
    <source>
        <dbReference type="ARBA" id="ARBA00023017"/>
    </source>
</evidence>
<dbReference type="Gene3D" id="3.20.180.20">
    <property type="entry name" value="Dynein heavy chain, N-terminal domain 2"/>
    <property type="match status" value="1"/>
</dbReference>
<feature type="domain" description="AAA+ ATPase" evidence="20">
    <location>
        <begin position="1996"/>
        <end position="2141"/>
    </location>
</feature>
<dbReference type="SUPFAM" id="SSF52540">
    <property type="entry name" value="P-loop containing nucleoside triphosphate hydrolases"/>
    <property type="match status" value="4"/>
</dbReference>
<dbReference type="OrthoDB" id="447173at2759"/>